<dbReference type="Ensembl" id="ENSCVAT00000027130.1">
    <property type="protein sequence ID" value="ENSCVAP00000018247.1"/>
    <property type="gene ID" value="ENSCVAG00000021498.1"/>
</dbReference>
<proteinExistence type="predicted"/>
<dbReference type="STRING" id="28743.ENSCVAP00000018247"/>
<feature type="coiled-coil region" evidence="1">
    <location>
        <begin position="351"/>
        <end position="385"/>
    </location>
</feature>
<dbReference type="GeneTree" id="ENSGT00940000165303"/>
<feature type="coiled-coil region" evidence="1">
    <location>
        <begin position="34"/>
        <end position="113"/>
    </location>
</feature>
<dbReference type="GO" id="GO:0005879">
    <property type="term" value="C:axonemal microtubule"/>
    <property type="evidence" value="ECO:0007669"/>
    <property type="project" value="TreeGrafter"/>
</dbReference>
<dbReference type="PANTHER" id="PTHR28663">
    <property type="entry name" value="COILED-COIL DOMAIN-CONTAINING PROTEIN 173"/>
    <property type="match status" value="1"/>
</dbReference>
<dbReference type="AlphaFoldDB" id="A0A3Q2DGQ0"/>
<evidence type="ECO:0000313" key="3">
    <source>
        <dbReference type="Proteomes" id="UP000265020"/>
    </source>
</evidence>
<reference evidence="2" key="2">
    <citation type="submission" date="2025-09" db="UniProtKB">
        <authorList>
            <consortium name="Ensembl"/>
        </authorList>
    </citation>
    <scope>IDENTIFICATION</scope>
</reference>
<dbReference type="OMA" id="EMHFRSQ"/>
<name>A0A3Q2DGQ0_CYPVA</name>
<protein>
    <submittedName>
        <fullName evidence="2">Cilia and flagella associated protein 210</fullName>
    </submittedName>
</protein>
<dbReference type="InterPro" id="IPR039986">
    <property type="entry name" value="CFAP210"/>
</dbReference>
<keyword evidence="1" id="KW-0175">Coiled coil</keyword>
<keyword evidence="3" id="KW-1185">Reference proteome</keyword>
<dbReference type="PANTHER" id="PTHR28663:SF1">
    <property type="entry name" value="CILIA- AND FLAGELLA- ASSOCIATED PROTEIN 210"/>
    <property type="match status" value="1"/>
</dbReference>
<dbReference type="Proteomes" id="UP000265020">
    <property type="component" value="Unassembled WGS sequence"/>
</dbReference>
<organism evidence="2 3">
    <name type="scientific">Cyprinodon variegatus</name>
    <name type="common">Sheepshead minnow</name>
    <dbReference type="NCBI Taxonomy" id="28743"/>
    <lineage>
        <taxon>Eukaryota</taxon>
        <taxon>Metazoa</taxon>
        <taxon>Chordata</taxon>
        <taxon>Craniata</taxon>
        <taxon>Vertebrata</taxon>
        <taxon>Euteleostomi</taxon>
        <taxon>Actinopterygii</taxon>
        <taxon>Neopterygii</taxon>
        <taxon>Teleostei</taxon>
        <taxon>Neoteleostei</taxon>
        <taxon>Acanthomorphata</taxon>
        <taxon>Ovalentaria</taxon>
        <taxon>Atherinomorphae</taxon>
        <taxon>Cyprinodontiformes</taxon>
        <taxon>Cyprinodontidae</taxon>
        <taxon>Cyprinodon</taxon>
    </lineage>
</organism>
<feature type="coiled-coil region" evidence="1">
    <location>
        <begin position="163"/>
        <end position="190"/>
    </location>
</feature>
<evidence type="ECO:0000256" key="1">
    <source>
        <dbReference type="SAM" id="Coils"/>
    </source>
</evidence>
<reference evidence="2" key="1">
    <citation type="submission" date="2025-08" db="UniProtKB">
        <authorList>
            <consortium name="Ensembl"/>
        </authorList>
    </citation>
    <scope>IDENTIFICATION</scope>
</reference>
<sequence length="465" mass="54971">KKVNSFLKKKNILVDELSKKKYPPFLTFDEINGIDKDKERLREAAKHREALQLQSKEFVKMWPDTIASQRQNMLVAKKVRELMEEEKMKLIEAEEAQYKKEKQKEALKKAKTQLYYQNDRVKALHRALLHTEVLKEREAQTELKKRRKMADRDMEKKFLEITSRETETSRKEQERQLQKIKRQAVAEDQKNHYGFMAQEGLPQVAVGKHMDRKLRKRMLGKYSSSIFLFLMQCCSSEPFVFSFTREAQKQRERILNNLTTMQQEQTAIEEQRLAEAVAVMSMKQRQQQQEKERKKSEMLKTVAEQMEILLEKSAEQERRDALQAKKEADLIYTKTLQLKAEKMREEQRKLKEFYVAQMAEKSTRLQQMKDEELNIETKNAKQRAEEEAEFEKYTEQVIQTAADAKRNLIPLYRAVRKGGSPSYIVQDSSGAQMPRYTSATTQSIRRLHEAGNIHESKKRLGFTWC</sequence>
<evidence type="ECO:0000313" key="2">
    <source>
        <dbReference type="Ensembl" id="ENSCVAP00000018247.1"/>
    </source>
</evidence>
<accession>A0A3Q2DGQ0</accession>